<dbReference type="GO" id="GO:0005524">
    <property type="term" value="F:ATP binding"/>
    <property type="evidence" value="ECO:0007669"/>
    <property type="project" value="UniProtKB-KW"/>
</dbReference>
<dbReference type="InterPro" id="IPR003593">
    <property type="entry name" value="AAA+_ATPase"/>
</dbReference>
<dbReference type="InterPro" id="IPR008995">
    <property type="entry name" value="Mo/tungstate-bd_C_term_dom"/>
</dbReference>
<dbReference type="CDD" id="cd03301">
    <property type="entry name" value="ABC_MalK_N"/>
    <property type="match status" value="1"/>
</dbReference>
<dbReference type="InterPro" id="IPR047641">
    <property type="entry name" value="ABC_transpr_MalK/UgpC-like"/>
</dbReference>
<protein>
    <submittedName>
        <fullName evidence="8">Multiple sugar transport system ATP-binding protein</fullName>
    </submittedName>
</protein>
<dbReference type="AlphaFoldDB" id="A0A1G8AWD6"/>
<dbReference type="Proteomes" id="UP000199706">
    <property type="component" value="Unassembled WGS sequence"/>
</dbReference>
<dbReference type="InterPro" id="IPR017871">
    <property type="entry name" value="ABC_transporter-like_CS"/>
</dbReference>
<evidence type="ECO:0000256" key="6">
    <source>
        <dbReference type="ARBA" id="ARBA00023136"/>
    </source>
</evidence>
<dbReference type="GO" id="GO:0016887">
    <property type="term" value="F:ATP hydrolysis activity"/>
    <property type="evidence" value="ECO:0007669"/>
    <property type="project" value="InterPro"/>
</dbReference>
<dbReference type="InterPro" id="IPR012340">
    <property type="entry name" value="NA-bd_OB-fold"/>
</dbReference>
<sequence>MSAVQVQQIRKTFGGTEVLKSIDISVTDREFMVFVGPSGCGKSTLLRTIAGLERGDSGQILIGDEDVTELEPSQRGVAMVFQSYALYPHMSVYENIAFGLRMIKLPEAQIKERVQRAAQILQIEQLLDRKPRALSGGQRQRVAIGRSIVREPKVFLFDEPLSNLDAALRVQMRLELIKLHKQLNATMIYVTHDQTEAMTMADRIVVLNNGKVEQIGSPLELYRAPKNRFVAGFIGSPKMNFLAVKVQRADAAGVTIGLPGGTSITLPFIAEGVKAGDALTLGIRPEHLSETGVAAGDLQGKLSGKVMVVEHLGGETLLHVNLDDGVLIQVKGSGESTTSDGQSVDASFALRHVHLFRESGEALQRFRAVTQAAATA</sequence>
<evidence type="ECO:0000256" key="3">
    <source>
        <dbReference type="ARBA" id="ARBA00022519"/>
    </source>
</evidence>
<evidence type="ECO:0000259" key="7">
    <source>
        <dbReference type="PROSITE" id="PS50893"/>
    </source>
</evidence>
<dbReference type="GO" id="GO:1990060">
    <property type="term" value="C:maltose transport complex"/>
    <property type="evidence" value="ECO:0007669"/>
    <property type="project" value="TreeGrafter"/>
</dbReference>
<keyword evidence="8" id="KW-0762">Sugar transport</keyword>
<dbReference type="RefSeq" id="WP_090686110.1">
    <property type="nucleotide sequence ID" value="NZ_CADERL010000011.1"/>
</dbReference>
<evidence type="ECO:0000313" key="9">
    <source>
        <dbReference type="Proteomes" id="UP000199706"/>
    </source>
</evidence>
<keyword evidence="4" id="KW-0547">Nucleotide-binding</keyword>
<dbReference type="SMART" id="SM00382">
    <property type="entry name" value="AAA"/>
    <property type="match status" value="1"/>
</dbReference>
<organism evidence="8 9">
    <name type="scientific">Paraburkholderia phenazinium</name>
    <dbReference type="NCBI Taxonomy" id="60549"/>
    <lineage>
        <taxon>Bacteria</taxon>
        <taxon>Pseudomonadati</taxon>
        <taxon>Pseudomonadota</taxon>
        <taxon>Betaproteobacteria</taxon>
        <taxon>Burkholderiales</taxon>
        <taxon>Burkholderiaceae</taxon>
        <taxon>Paraburkholderia</taxon>
    </lineage>
</organism>
<dbReference type="InterPro" id="IPR005116">
    <property type="entry name" value="Transp-assoc_OB_typ1"/>
</dbReference>
<proteinExistence type="predicted"/>
<dbReference type="NCBIfam" id="NF008653">
    <property type="entry name" value="PRK11650.1"/>
    <property type="match status" value="1"/>
</dbReference>
<keyword evidence="1" id="KW-0813">Transport</keyword>
<dbReference type="EMBL" id="FNCJ01000008">
    <property type="protein sequence ID" value="SDH25261.1"/>
    <property type="molecule type" value="Genomic_DNA"/>
</dbReference>
<dbReference type="InterPro" id="IPR015855">
    <property type="entry name" value="ABC_transpr_MalK-like"/>
</dbReference>
<dbReference type="GO" id="GO:0055052">
    <property type="term" value="C:ATP-binding cassette (ABC) transporter complex, substrate-binding subunit-containing"/>
    <property type="evidence" value="ECO:0007669"/>
    <property type="project" value="TreeGrafter"/>
</dbReference>
<dbReference type="PROSITE" id="PS00211">
    <property type="entry name" value="ABC_TRANSPORTER_1"/>
    <property type="match status" value="1"/>
</dbReference>
<dbReference type="FunFam" id="3.40.50.300:FF:000042">
    <property type="entry name" value="Maltose/maltodextrin ABC transporter, ATP-binding protein"/>
    <property type="match status" value="1"/>
</dbReference>
<dbReference type="Gene3D" id="2.40.50.140">
    <property type="entry name" value="Nucleic acid-binding proteins"/>
    <property type="match status" value="1"/>
</dbReference>
<evidence type="ECO:0000313" key="8">
    <source>
        <dbReference type="EMBL" id="SDH25261.1"/>
    </source>
</evidence>
<evidence type="ECO:0000256" key="5">
    <source>
        <dbReference type="ARBA" id="ARBA00022840"/>
    </source>
</evidence>
<keyword evidence="5 8" id="KW-0067">ATP-binding</keyword>
<keyword evidence="3" id="KW-0997">Cell inner membrane</keyword>
<name>A0A1G8AWD6_9BURK</name>
<dbReference type="Pfam" id="PF03459">
    <property type="entry name" value="TOBE"/>
    <property type="match status" value="1"/>
</dbReference>
<accession>A0A1G8AWD6</accession>
<reference evidence="8 9" key="1">
    <citation type="submission" date="2016-10" db="EMBL/GenBank/DDBJ databases">
        <authorList>
            <person name="de Groot N.N."/>
        </authorList>
    </citation>
    <scope>NUCLEOTIDE SEQUENCE [LARGE SCALE GENOMIC DNA]</scope>
    <source>
        <strain evidence="8 9">LMG 2247</strain>
    </source>
</reference>
<dbReference type="Pfam" id="PF00005">
    <property type="entry name" value="ABC_tran"/>
    <property type="match status" value="1"/>
</dbReference>
<dbReference type="InterPro" id="IPR027417">
    <property type="entry name" value="P-loop_NTPase"/>
</dbReference>
<dbReference type="OrthoDB" id="5298774at2"/>
<dbReference type="GO" id="GO:0015423">
    <property type="term" value="F:ABC-type maltose transporter activity"/>
    <property type="evidence" value="ECO:0007669"/>
    <property type="project" value="TreeGrafter"/>
</dbReference>
<dbReference type="PANTHER" id="PTHR43875">
    <property type="entry name" value="MALTODEXTRIN IMPORT ATP-BINDING PROTEIN MSMX"/>
    <property type="match status" value="1"/>
</dbReference>
<feature type="domain" description="ABC transporter" evidence="7">
    <location>
        <begin position="4"/>
        <end position="234"/>
    </location>
</feature>
<evidence type="ECO:0000256" key="4">
    <source>
        <dbReference type="ARBA" id="ARBA00022741"/>
    </source>
</evidence>
<keyword evidence="6" id="KW-0472">Membrane</keyword>
<evidence type="ECO:0000256" key="2">
    <source>
        <dbReference type="ARBA" id="ARBA00022475"/>
    </source>
</evidence>
<dbReference type="PROSITE" id="PS50893">
    <property type="entry name" value="ABC_TRANSPORTER_2"/>
    <property type="match status" value="1"/>
</dbReference>
<dbReference type="InterPro" id="IPR040582">
    <property type="entry name" value="OB_MalK-like"/>
</dbReference>
<dbReference type="InterPro" id="IPR003439">
    <property type="entry name" value="ABC_transporter-like_ATP-bd"/>
</dbReference>
<dbReference type="Gene3D" id="2.40.50.100">
    <property type="match status" value="1"/>
</dbReference>
<dbReference type="SUPFAM" id="SSF52540">
    <property type="entry name" value="P-loop containing nucleoside triphosphate hydrolases"/>
    <property type="match status" value="1"/>
</dbReference>
<dbReference type="Gene3D" id="3.40.50.300">
    <property type="entry name" value="P-loop containing nucleotide triphosphate hydrolases"/>
    <property type="match status" value="1"/>
</dbReference>
<keyword evidence="2" id="KW-1003">Cell membrane</keyword>
<dbReference type="Pfam" id="PF17912">
    <property type="entry name" value="OB_MalK"/>
    <property type="match status" value="1"/>
</dbReference>
<dbReference type="PANTHER" id="PTHR43875:SF3">
    <property type="entry name" value="MALTOSE_MALTODEXTRIN IMPORT ATP-BINDING PROTEIN MALK"/>
    <property type="match status" value="1"/>
</dbReference>
<dbReference type="SUPFAM" id="SSF50331">
    <property type="entry name" value="MOP-like"/>
    <property type="match status" value="1"/>
</dbReference>
<gene>
    <name evidence="8" type="ORF">SAMN05216466_108125</name>
</gene>
<evidence type="ECO:0000256" key="1">
    <source>
        <dbReference type="ARBA" id="ARBA00022448"/>
    </source>
</evidence>